<organism evidence="2 3">
    <name type="scientific">Aplosporella prunicola CBS 121167</name>
    <dbReference type="NCBI Taxonomy" id="1176127"/>
    <lineage>
        <taxon>Eukaryota</taxon>
        <taxon>Fungi</taxon>
        <taxon>Dikarya</taxon>
        <taxon>Ascomycota</taxon>
        <taxon>Pezizomycotina</taxon>
        <taxon>Dothideomycetes</taxon>
        <taxon>Dothideomycetes incertae sedis</taxon>
        <taxon>Botryosphaeriales</taxon>
        <taxon>Aplosporellaceae</taxon>
        <taxon>Aplosporella</taxon>
    </lineage>
</organism>
<dbReference type="AlphaFoldDB" id="A0A6A6BV37"/>
<dbReference type="GeneID" id="54304519"/>
<dbReference type="OrthoDB" id="5423516at2759"/>
<evidence type="ECO:0000313" key="2">
    <source>
        <dbReference type="EMBL" id="KAF2146531.1"/>
    </source>
</evidence>
<dbReference type="RefSeq" id="XP_033402240.1">
    <property type="nucleotide sequence ID" value="XM_033547012.1"/>
</dbReference>
<protein>
    <submittedName>
        <fullName evidence="2">Uncharacterized protein</fullName>
    </submittedName>
</protein>
<dbReference type="EMBL" id="ML995475">
    <property type="protein sequence ID" value="KAF2146531.1"/>
    <property type="molecule type" value="Genomic_DNA"/>
</dbReference>
<reference evidence="2" key="1">
    <citation type="journal article" date="2020" name="Stud. Mycol.">
        <title>101 Dothideomycetes genomes: a test case for predicting lifestyles and emergence of pathogens.</title>
        <authorList>
            <person name="Haridas S."/>
            <person name="Albert R."/>
            <person name="Binder M."/>
            <person name="Bloem J."/>
            <person name="Labutti K."/>
            <person name="Salamov A."/>
            <person name="Andreopoulos B."/>
            <person name="Baker S."/>
            <person name="Barry K."/>
            <person name="Bills G."/>
            <person name="Bluhm B."/>
            <person name="Cannon C."/>
            <person name="Castanera R."/>
            <person name="Culley D."/>
            <person name="Daum C."/>
            <person name="Ezra D."/>
            <person name="Gonzalez J."/>
            <person name="Henrissat B."/>
            <person name="Kuo A."/>
            <person name="Liang C."/>
            <person name="Lipzen A."/>
            <person name="Lutzoni F."/>
            <person name="Magnuson J."/>
            <person name="Mondo S."/>
            <person name="Nolan M."/>
            <person name="Ohm R."/>
            <person name="Pangilinan J."/>
            <person name="Park H.-J."/>
            <person name="Ramirez L."/>
            <person name="Alfaro M."/>
            <person name="Sun H."/>
            <person name="Tritt A."/>
            <person name="Yoshinaga Y."/>
            <person name="Zwiers L.-H."/>
            <person name="Turgeon B."/>
            <person name="Goodwin S."/>
            <person name="Spatafora J."/>
            <person name="Crous P."/>
            <person name="Grigoriev I."/>
        </authorList>
    </citation>
    <scope>NUCLEOTIDE SEQUENCE</scope>
    <source>
        <strain evidence="2">CBS 121167</strain>
    </source>
</reference>
<sequence length="302" mass="34909">MPTLKQITCHIELSPSNASLREYDCTYDDGFVDALVAIPDEPAAFCVHLKSSGYIAPGLAMFVFKDGVYQCNRNKIGLRIPTADTPAYLTDVEFRVRQKEDRQGGQRFIGRDWCFEKLNGDNSDNVGFIEVVVLRCNDKYPDILLHLRRNSSTTAMQMSDDPADISGFYDGPRDDQRYGARYDGNFNERHRPYYYGQRPYDNEDLPFHSPESHMRPQPPTYSRGYSYEARRRRFERAPDDRHMPQEPASRDEFEEFIRWRDSRQSRSGYGTGLSEQPTNTDYYHAVHGQRTRATADMHIGGP</sequence>
<feature type="region of interest" description="Disordered" evidence="1">
    <location>
        <begin position="235"/>
        <end position="255"/>
    </location>
</feature>
<keyword evidence="3" id="KW-1185">Reference proteome</keyword>
<gene>
    <name evidence="2" type="ORF">K452DRAFT_67012</name>
</gene>
<proteinExistence type="predicted"/>
<accession>A0A6A6BV37</accession>
<name>A0A6A6BV37_9PEZI</name>
<evidence type="ECO:0000313" key="3">
    <source>
        <dbReference type="Proteomes" id="UP000799438"/>
    </source>
</evidence>
<evidence type="ECO:0000256" key="1">
    <source>
        <dbReference type="SAM" id="MobiDB-lite"/>
    </source>
</evidence>
<dbReference type="Proteomes" id="UP000799438">
    <property type="component" value="Unassembled WGS sequence"/>
</dbReference>